<evidence type="ECO:0000313" key="3">
    <source>
        <dbReference type="EMBL" id="CAI0454344.1"/>
    </source>
</evidence>
<keyword evidence="4" id="KW-1185">Reference proteome</keyword>
<evidence type="ECO:0000256" key="1">
    <source>
        <dbReference type="SAM" id="MobiDB-lite"/>
    </source>
</evidence>
<dbReference type="Proteomes" id="UP001154282">
    <property type="component" value="Unassembled WGS sequence"/>
</dbReference>
<organism evidence="3 4">
    <name type="scientific">Linum tenue</name>
    <dbReference type="NCBI Taxonomy" id="586396"/>
    <lineage>
        <taxon>Eukaryota</taxon>
        <taxon>Viridiplantae</taxon>
        <taxon>Streptophyta</taxon>
        <taxon>Embryophyta</taxon>
        <taxon>Tracheophyta</taxon>
        <taxon>Spermatophyta</taxon>
        <taxon>Magnoliopsida</taxon>
        <taxon>eudicotyledons</taxon>
        <taxon>Gunneridae</taxon>
        <taxon>Pentapetalae</taxon>
        <taxon>rosids</taxon>
        <taxon>fabids</taxon>
        <taxon>Malpighiales</taxon>
        <taxon>Linaceae</taxon>
        <taxon>Linum</taxon>
    </lineage>
</organism>
<evidence type="ECO:0000313" key="4">
    <source>
        <dbReference type="Proteomes" id="UP001154282"/>
    </source>
</evidence>
<sequence length="54" mass="5695">RGGAAKEEVRANDGSANGAGDGLTAGESHFHLPFWILNNRQDNGGAVTVLDFRK</sequence>
<reference evidence="3" key="1">
    <citation type="submission" date="2022-08" db="EMBL/GenBank/DDBJ databases">
        <authorList>
            <person name="Gutierrez-Valencia J."/>
        </authorList>
    </citation>
    <scope>NUCLEOTIDE SEQUENCE</scope>
</reference>
<evidence type="ECO:0000313" key="2">
    <source>
        <dbReference type="EMBL" id="CAI0452411.1"/>
    </source>
</evidence>
<dbReference type="EMBL" id="CAMGYJ010000008">
    <property type="protein sequence ID" value="CAI0454344.1"/>
    <property type="molecule type" value="Genomic_DNA"/>
</dbReference>
<feature type="compositionally biased region" description="Basic and acidic residues" evidence="1">
    <location>
        <begin position="1"/>
        <end position="11"/>
    </location>
</feature>
<dbReference type="EMBL" id="CAMGYJ010000007">
    <property type="protein sequence ID" value="CAI0452411.1"/>
    <property type="molecule type" value="Genomic_DNA"/>
</dbReference>
<comment type="caution">
    <text evidence="3">The sequence shown here is derived from an EMBL/GenBank/DDBJ whole genome shotgun (WGS) entry which is preliminary data.</text>
</comment>
<feature type="region of interest" description="Disordered" evidence="1">
    <location>
        <begin position="1"/>
        <end position="23"/>
    </location>
</feature>
<dbReference type="AlphaFoldDB" id="A0AAV0N751"/>
<accession>A0AAV0N751</accession>
<name>A0AAV0N751_9ROSI</name>
<proteinExistence type="predicted"/>
<feature type="non-terminal residue" evidence="3">
    <location>
        <position position="1"/>
    </location>
</feature>
<gene>
    <name evidence="2" type="ORF">LITE_LOCUS31214</name>
    <name evidence="3" type="ORF">LITE_LOCUS31932</name>
</gene>
<protein>
    <submittedName>
        <fullName evidence="3">Uncharacterized protein</fullName>
    </submittedName>
</protein>